<dbReference type="PROSITE" id="PS50893">
    <property type="entry name" value="ABC_TRANSPORTER_2"/>
    <property type="match status" value="1"/>
</dbReference>
<evidence type="ECO:0000256" key="1">
    <source>
        <dbReference type="ARBA" id="ARBA00022448"/>
    </source>
</evidence>
<dbReference type="RefSeq" id="WP_197547929.1">
    <property type="nucleotide sequence ID" value="NZ_CP063164.1"/>
</dbReference>
<keyword evidence="2" id="KW-0547">Nucleotide-binding</keyword>
<gene>
    <name evidence="5" type="ORF">IMZ28_07295</name>
</gene>
<dbReference type="GO" id="GO:0016887">
    <property type="term" value="F:ATP hydrolysis activity"/>
    <property type="evidence" value="ECO:0007669"/>
    <property type="project" value="InterPro"/>
</dbReference>
<dbReference type="GO" id="GO:0005524">
    <property type="term" value="F:ATP binding"/>
    <property type="evidence" value="ECO:0007669"/>
    <property type="project" value="UniProtKB-KW"/>
</dbReference>
<dbReference type="SUPFAM" id="SSF52540">
    <property type="entry name" value="P-loop containing nucleoside triphosphate hydrolases"/>
    <property type="match status" value="1"/>
</dbReference>
<name>A0A7M1S1N4_9BACT</name>
<feature type="domain" description="ABC transporter" evidence="4">
    <location>
        <begin position="1"/>
        <end position="228"/>
    </location>
</feature>
<dbReference type="InterPro" id="IPR003593">
    <property type="entry name" value="AAA+_ATPase"/>
</dbReference>
<dbReference type="PROSITE" id="PS00211">
    <property type="entry name" value="ABC_TRANSPORTER_1"/>
    <property type="match status" value="1"/>
</dbReference>
<dbReference type="InterPro" id="IPR027417">
    <property type="entry name" value="P-loop_NTPase"/>
</dbReference>
<dbReference type="SMART" id="SM00382">
    <property type="entry name" value="AAA"/>
    <property type="match status" value="1"/>
</dbReference>
<dbReference type="Gene3D" id="3.40.50.300">
    <property type="entry name" value="P-loop containing nucleotide triphosphate hydrolases"/>
    <property type="match status" value="1"/>
</dbReference>
<dbReference type="EMBL" id="CP063164">
    <property type="protein sequence ID" value="QOR61256.1"/>
    <property type="molecule type" value="Genomic_DNA"/>
</dbReference>
<dbReference type="InterPro" id="IPR008995">
    <property type="entry name" value="Mo/tungstate-bd_C_term_dom"/>
</dbReference>
<dbReference type="InterPro" id="IPR017871">
    <property type="entry name" value="ABC_transporter-like_CS"/>
</dbReference>
<dbReference type="SUPFAM" id="SSF50331">
    <property type="entry name" value="MOP-like"/>
    <property type="match status" value="1"/>
</dbReference>
<organism evidence="5 6">
    <name type="scientific">Sulfurovum indicum</name>
    <dbReference type="NCBI Taxonomy" id="2779528"/>
    <lineage>
        <taxon>Bacteria</taxon>
        <taxon>Pseudomonadati</taxon>
        <taxon>Campylobacterota</taxon>
        <taxon>Epsilonproteobacteria</taxon>
        <taxon>Campylobacterales</taxon>
        <taxon>Sulfurovaceae</taxon>
        <taxon>Sulfurovum</taxon>
    </lineage>
</organism>
<keyword evidence="3 5" id="KW-0067">ATP-binding</keyword>
<evidence type="ECO:0000259" key="4">
    <source>
        <dbReference type="PROSITE" id="PS50893"/>
    </source>
</evidence>
<dbReference type="InterPro" id="IPR003439">
    <property type="entry name" value="ABC_transporter-like_ATP-bd"/>
</dbReference>
<dbReference type="AlphaFoldDB" id="A0A7M1S1N4"/>
<dbReference type="Proteomes" id="UP000595074">
    <property type="component" value="Chromosome"/>
</dbReference>
<protein>
    <submittedName>
        <fullName evidence="5">ATP-binding cassette domain-containing protein</fullName>
    </submittedName>
</protein>
<keyword evidence="6" id="KW-1185">Reference proteome</keyword>
<dbReference type="PANTHER" id="PTHR42781">
    <property type="entry name" value="SPERMIDINE/PUTRESCINE IMPORT ATP-BINDING PROTEIN POTA"/>
    <property type="match status" value="1"/>
</dbReference>
<dbReference type="Pfam" id="PF00005">
    <property type="entry name" value="ABC_tran"/>
    <property type="match status" value="1"/>
</dbReference>
<evidence type="ECO:0000256" key="2">
    <source>
        <dbReference type="ARBA" id="ARBA00022741"/>
    </source>
</evidence>
<accession>A0A7M1S1N4</accession>
<evidence type="ECO:0000313" key="5">
    <source>
        <dbReference type="EMBL" id="QOR61256.1"/>
    </source>
</evidence>
<evidence type="ECO:0000313" key="6">
    <source>
        <dbReference type="Proteomes" id="UP000595074"/>
    </source>
</evidence>
<keyword evidence="1" id="KW-0813">Transport</keyword>
<dbReference type="KEGG" id="sinu:IMZ28_07295"/>
<evidence type="ECO:0000256" key="3">
    <source>
        <dbReference type="ARBA" id="ARBA00022840"/>
    </source>
</evidence>
<reference evidence="5 6" key="1">
    <citation type="submission" date="2020-10" db="EMBL/GenBank/DDBJ databases">
        <title>The genome of sulfurovum sp.</title>
        <authorList>
            <person name="Xie S."/>
            <person name="Shao Z."/>
            <person name="Jiang L."/>
        </authorList>
    </citation>
    <scope>NUCLEOTIDE SEQUENCE [LARGE SCALE GENOMIC DNA]</scope>
    <source>
        <strain evidence="5 6">ST-419</strain>
    </source>
</reference>
<dbReference type="PANTHER" id="PTHR42781:SF4">
    <property type="entry name" value="SPERMIDINE_PUTRESCINE IMPORT ATP-BINDING PROTEIN POTA"/>
    <property type="match status" value="1"/>
</dbReference>
<proteinExistence type="predicted"/>
<dbReference type="InterPro" id="IPR050093">
    <property type="entry name" value="ABC_SmlMolc_Importer"/>
</dbReference>
<sequence length="325" mass="37265">MLHVEKLYLKKEDFSLKNLSFEVKKNSYFVILGRTGSGKTMLLESLAGIQKIKGEIVFDGKKITNFSPEKRGFGFVYQDFVLFPNMTVKENIVFASRYKKIENASELYEDVITFLEIKPLLKRRIKHLSGGEKQRVAIARAIYARPKLLLLDEPLSAVDPTFRNTIMKSLKEIVKRYDTTIIHVTHNFREASYLADKIAVMIDGSILQVGNAYEVLNHPKTMEVATFLGYKNICPSGMIEPQHDKKFFSIDPSAILFSHFSSTTEYCFACRIDEVMGVTDHYKVFAHVQDVTFFAKVSKTMFDKLGLKEGLMCYLCMHKKDVIFI</sequence>